<evidence type="ECO:0000259" key="1">
    <source>
        <dbReference type="Pfam" id="PF22124"/>
    </source>
</evidence>
<evidence type="ECO:0000313" key="2">
    <source>
        <dbReference type="EMBL" id="PVY36681.1"/>
    </source>
</evidence>
<dbReference type="PANTHER" id="PTHR11051">
    <property type="entry name" value="GLYCOSYL HYDROLASE-RELATED"/>
    <property type="match status" value="1"/>
</dbReference>
<dbReference type="SUPFAM" id="SSF48208">
    <property type="entry name" value="Six-hairpin glycosidases"/>
    <property type="match status" value="1"/>
</dbReference>
<dbReference type="InterPro" id="IPR054363">
    <property type="entry name" value="GH95_cat"/>
</dbReference>
<dbReference type="Proteomes" id="UP000245959">
    <property type="component" value="Unassembled WGS sequence"/>
</dbReference>
<comment type="caution">
    <text evidence="2">The sequence shown here is derived from an EMBL/GenBank/DDBJ whole genome shotgun (WGS) entry which is preliminary data.</text>
</comment>
<evidence type="ECO:0000313" key="3">
    <source>
        <dbReference type="Proteomes" id="UP000245959"/>
    </source>
</evidence>
<dbReference type="OrthoDB" id="49490at2"/>
<dbReference type="GO" id="GO:0005993">
    <property type="term" value="P:trehalose catabolic process"/>
    <property type="evidence" value="ECO:0007669"/>
    <property type="project" value="TreeGrafter"/>
</dbReference>
<sequence>MKITTNHLEAASRRYAPAALGNGDLSILLDYEGIQRQTESGYGKLLAGIRRAGFRYDTQRGELISFGYLLHEMAGLGEPVEWEQSLDNSDGVVTSNCRYSDGTVIESTAFCHLERNILAVRRRIATALPGPYRLRYRFAPARARLDADGSGLIRYEIDGLRRYRGTVSLTADAPSRFYAEDGGFVLEIPAREFTFCLKFDDEATAEFDELLGSNRRAWESYRQESYIRIPSAPIRRMYETSQYHLRISSTRWSIPTGIYDSHWHGRYHAFDEYFTFMGLVTSGHFAAAAKIPHFRHSLLPQARRRIEGDRPRNPVGVAVYPWETNELCEENSPRGFWYDHIFHASHVALTAWECYRYSGDRELLRSELFPLIGASCEWLRLFHVQYDREGRTVIGCCTDLERLGPLRPNPFMTSCSVIAAFEAAATAAGLLGLHPESAAEWRRLAAGLRASLPHGDGRYLPYPGCTEHSIGQLAGIYPYGVLAADDPLQHEAFRDYVDFKSACGNMYQLGSGVCSWYLCWEAVAQARRGDGEAAVRLLEEVAAQSGCFGEMFEIYECGIRPWFTTAEGIFIQAVNELLLQFDSDGTPKFAPAVPAAWREFSFRLGKPGGGRLEADFREGRPAMIS</sequence>
<feature type="domain" description="Glycosyl hydrolase family 95 catalytic" evidence="1">
    <location>
        <begin position="339"/>
        <end position="543"/>
    </location>
</feature>
<organism evidence="2 3">
    <name type="scientific">Victivallis vadensis</name>
    <dbReference type="NCBI Taxonomy" id="172901"/>
    <lineage>
        <taxon>Bacteria</taxon>
        <taxon>Pseudomonadati</taxon>
        <taxon>Lentisphaerota</taxon>
        <taxon>Lentisphaeria</taxon>
        <taxon>Victivallales</taxon>
        <taxon>Victivallaceae</taxon>
        <taxon>Victivallis</taxon>
    </lineage>
</organism>
<name>A0A2U1AK42_9BACT</name>
<proteinExistence type="predicted"/>
<dbReference type="EMBL" id="QEKH01000033">
    <property type="protein sequence ID" value="PVY36681.1"/>
    <property type="molecule type" value="Genomic_DNA"/>
</dbReference>
<dbReference type="PANTHER" id="PTHR11051:SF8">
    <property type="entry name" value="PROTEIN-GLUCOSYLGALACTOSYLHYDROXYLYSINE GLUCOSIDASE"/>
    <property type="match status" value="1"/>
</dbReference>
<dbReference type="GO" id="GO:0004555">
    <property type="term" value="F:alpha,alpha-trehalase activity"/>
    <property type="evidence" value="ECO:0007669"/>
    <property type="project" value="TreeGrafter"/>
</dbReference>
<protein>
    <recommendedName>
        <fullName evidence="1">Glycosyl hydrolase family 95 catalytic domain-containing protein</fullName>
    </recommendedName>
</protein>
<dbReference type="InterPro" id="IPR008928">
    <property type="entry name" value="6-hairpin_glycosidase_sf"/>
</dbReference>
<reference evidence="2 3" key="1">
    <citation type="submission" date="2018-04" db="EMBL/GenBank/DDBJ databases">
        <title>Genomic Encyclopedia of Type Strains, Phase IV (KMG-IV): sequencing the most valuable type-strain genomes for metagenomic binning, comparative biology and taxonomic classification.</title>
        <authorList>
            <person name="Goeker M."/>
        </authorList>
    </citation>
    <scope>NUCLEOTIDE SEQUENCE [LARGE SCALE GENOMIC DNA]</scope>
    <source>
        <strain evidence="2 3">DSM 14823</strain>
    </source>
</reference>
<dbReference type="AlphaFoldDB" id="A0A2U1AK42"/>
<dbReference type="InterPro" id="IPR012341">
    <property type="entry name" value="6hp_glycosidase-like_sf"/>
</dbReference>
<dbReference type="GeneID" id="78296694"/>
<keyword evidence="3" id="KW-1185">Reference proteome</keyword>
<dbReference type="Pfam" id="PF22124">
    <property type="entry name" value="Glyco_hydro_95_cat"/>
    <property type="match status" value="1"/>
</dbReference>
<gene>
    <name evidence="2" type="ORF">C8D82_1337</name>
</gene>
<dbReference type="RefSeq" id="WP_116885418.1">
    <property type="nucleotide sequence ID" value="NZ_CABMMC010000027.1"/>
</dbReference>
<accession>A0A2U1AK42</accession>
<dbReference type="Gene3D" id="1.50.10.10">
    <property type="match status" value="1"/>
</dbReference>